<dbReference type="RefSeq" id="WP_127093127.1">
    <property type="nucleotide sequence ID" value="NZ_RAHC01000008.1"/>
</dbReference>
<dbReference type="Proteomes" id="UP000274545">
    <property type="component" value="Unassembled WGS sequence"/>
</dbReference>
<evidence type="ECO:0000313" key="1">
    <source>
        <dbReference type="EMBL" id="RUP76354.1"/>
    </source>
</evidence>
<accession>A0A433EPP0</accession>
<gene>
    <name evidence="1" type="ORF">D6D54_06285</name>
</gene>
<proteinExistence type="predicted"/>
<comment type="caution">
    <text evidence="1">The sequence shown here is derived from an EMBL/GenBank/DDBJ whole genome shotgun (WGS) entry which is preliminary data.</text>
</comment>
<organism evidence="1 2">
    <name type="scientific">Spiroplasma poulsonii</name>
    <dbReference type="NCBI Taxonomy" id="2138"/>
    <lineage>
        <taxon>Bacteria</taxon>
        <taxon>Bacillati</taxon>
        <taxon>Mycoplasmatota</taxon>
        <taxon>Mollicutes</taxon>
        <taxon>Entomoplasmatales</taxon>
        <taxon>Spiroplasmataceae</taxon>
        <taxon>Spiroplasma</taxon>
    </lineage>
</organism>
<protein>
    <submittedName>
        <fullName evidence="1">Uncharacterized protein</fullName>
    </submittedName>
</protein>
<name>A0A433EPP0_9MOLU</name>
<reference evidence="1 2" key="1">
    <citation type="journal article" date="2019" name="Genome Biol. Evol.">
        <title>Toxin and genome evolution in a Drosophila defensive symbiosis.</title>
        <authorList>
            <person name="Ballinger M.J."/>
            <person name="Gawryluk R.M."/>
            <person name="Perlman S.J."/>
        </authorList>
    </citation>
    <scope>NUCLEOTIDE SEQUENCE [LARGE SCALE GENOMIC DNA]</scope>
    <source>
        <strain evidence="2">sNeo</strain>
    </source>
</reference>
<dbReference type="AlphaFoldDB" id="A0A433EPP0"/>
<dbReference type="EMBL" id="RAHC01000008">
    <property type="protein sequence ID" value="RUP76354.1"/>
    <property type="molecule type" value="Genomic_DNA"/>
</dbReference>
<evidence type="ECO:0000313" key="2">
    <source>
        <dbReference type="Proteomes" id="UP000274545"/>
    </source>
</evidence>
<sequence>MTNVLNLKEVETIKKNITNLDGDNERLNVSLLVEASVFSNILKLLTSVNSLGPLPTVDGLR</sequence>